<accession>A0A0F9MIE1</accession>
<keyword evidence="1" id="KW-1133">Transmembrane helix</keyword>
<keyword evidence="1" id="KW-0812">Transmembrane</keyword>
<dbReference type="EMBL" id="LAZR01004608">
    <property type="protein sequence ID" value="KKN07090.1"/>
    <property type="molecule type" value="Genomic_DNA"/>
</dbReference>
<dbReference type="Gene3D" id="3.40.630.10">
    <property type="entry name" value="Zn peptidases"/>
    <property type="match status" value="1"/>
</dbReference>
<dbReference type="InterPro" id="IPR045175">
    <property type="entry name" value="M28_fam"/>
</dbReference>
<feature type="domain" description="Peptidase M28" evidence="2">
    <location>
        <begin position="46"/>
        <end position="267"/>
    </location>
</feature>
<organism evidence="3">
    <name type="scientific">marine sediment metagenome</name>
    <dbReference type="NCBI Taxonomy" id="412755"/>
    <lineage>
        <taxon>unclassified sequences</taxon>
        <taxon>metagenomes</taxon>
        <taxon>ecological metagenomes</taxon>
    </lineage>
</organism>
<evidence type="ECO:0000256" key="1">
    <source>
        <dbReference type="SAM" id="Phobius"/>
    </source>
</evidence>
<reference evidence="3" key="1">
    <citation type="journal article" date="2015" name="Nature">
        <title>Complex archaea that bridge the gap between prokaryotes and eukaryotes.</title>
        <authorList>
            <person name="Spang A."/>
            <person name="Saw J.H."/>
            <person name="Jorgensen S.L."/>
            <person name="Zaremba-Niedzwiedzka K."/>
            <person name="Martijn J."/>
            <person name="Lind A.E."/>
            <person name="van Eijk R."/>
            <person name="Schleper C."/>
            <person name="Guy L."/>
            <person name="Ettema T.J."/>
        </authorList>
    </citation>
    <scope>NUCLEOTIDE SEQUENCE</scope>
</reference>
<evidence type="ECO:0000259" key="2">
    <source>
        <dbReference type="Pfam" id="PF04389"/>
    </source>
</evidence>
<dbReference type="PANTHER" id="PTHR12147">
    <property type="entry name" value="METALLOPEPTIDASE M28 FAMILY MEMBER"/>
    <property type="match status" value="1"/>
</dbReference>
<dbReference type="Pfam" id="PF04389">
    <property type="entry name" value="Peptidase_M28"/>
    <property type="match status" value="1"/>
</dbReference>
<name>A0A0F9MIE1_9ZZZZ</name>
<comment type="caution">
    <text evidence="3">The sequence shown here is derived from an EMBL/GenBank/DDBJ whole genome shotgun (WGS) entry which is preliminary data.</text>
</comment>
<dbReference type="SUPFAM" id="SSF53187">
    <property type="entry name" value="Zn-dependent exopeptidases"/>
    <property type="match status" value="1"/>
</dbReference>
<feature type="non-terminal residue" evidence="3">
    <location>
        <position position="1"/>
    </location>
</feature>
<dbReference type="GO" id="GO:0006508">
    <property type="term" value="P:proteolysis"/>
    <property type="evidence" value="ECO:0007669"/>
    <property type="project" value="InterPro"/>
</dbReference>
<protein>
    <recommendedName>
        <fullName evidence="2">Peptidase M28 domain-containing protein</fullName>
    </recommendedName>
</protein>
<sequence length="344" mass="39480">CIGFRIPGTEERKKTSRYFISKFLEIDNNFTYVLHNFTIYLTECQNVLFKMNENNSNIVILGAHYDSRARATRDPITSNRSRPVPGANDGASGSAVLIELARVLHAQKKNLSSQIWFLFFDAEDQGRDNSYGINGWGWVEGSKQFVNDISDFYDSETEKFEAMILLDMVGGENLKFINEQYSTSSLLDELFKIGRKLGYTSQFPSNPQSAEITDDHRAFVNIGIPSADLIINFWDNSGWPYHHTTQDDISRISNFSLEVTGKTIEQFIYNNYIKDPNNLYEGNYPWDEDRSMPGMQVLLISIMVVAIAGVTIIIIIILKKIILKFKFIFLYQRLPYGFFHLDKS</sequence>
<proteinExistence type="predicted"/>
<dbReference type="AlphaFoldDB" id="A0A0F9MIE1"/>
<dbReference type="InterPro" id="IPR007484">
    <property type="entry name" value="Peptidase_M28"/>
</dbReference>
<keyword evidence="1" id="KW-0472">Membrane</keyword>
<dbReference type="PANTHER" id="PTHR12147:SF26">
    <property type="entry name" value="PEPTIDASE M28 DOMAIN-CONTAINING PROTEIN"/>
    <property type="match status" value="1"/>
</dbReference>
<dbReference type="GO" id="GO:0008235">
    <property type="term" value="F:metalloexopeptidase activity"/>
    <property type="evidence" value="ECO:0007669"/>
    <property type="project" value="InterPro"/>
</dbReference>
<gene>
    <name evidence="3" type="ORF">LCGC14_1070750</name>
</gene>
<feature type="transmembrane region" description="Helical" evidence="1">
    <location>
        <begin position="297"/>
        <end position="318"/>
    </location>
</feature>
<evidence type="ECO:0000313" key="3">
    <source>
        <dbReference type="EMBL" id="KKN07090.1"/>
    </source>
</evidence>